<dbReference type="Proteomes" id="UP000317421">
    <property type="component" value="Unassembled WGS sequence"/>
</dbReference>
<comment type="caution">
    <text evidence="2">The sequence shown here is derived from an EMBL/GenBank/DDBJ whole genome shotgun (WGS) entry which is preliminary data.</text>
</comment>
<proteinExistence type="predicted"/>
<keyword evidence="1" id="KW-1133">Transmembrane helix</keyword>
<keyword evidence="1" id="KW-0812">Transmembrane</keyword>
<evidence type="ECO:0000256" key="1">
    <source>
        <dbReference type="SAM" id="Phobius"/>
    </source>
</evidence>
<gene>
    <name evidence="2" type="ORF">Pla108_27020</name>
</gene>
<accession>A0A5C6ABZ3</accession>
<protein>
    <submittedName>
        <fullName evidence="2">Uncharacterized protein</fullName>
    </submittedName>
</protein>
<name>A0A5C6ABZ3_9BACT</name>
<dbReference type="AlphaFoldDB" id="A0A5C6ABZ3"/>
<keyword evidence="1" id="KW-0472">Membrane</keyword>
<sequence>MVALCFRRVRQLLWWCLHQSLFVLCEVTTLQVLFLTPAVLTLLWLPTLFEPQQSSADDNQQTQASHSAPTLTDILHIFQPPNSDCEPNHVANP</sequence>
<evidence type="ECO:0000313" key="2">
    <source>
        <dbReference type="EMBL" id="TWT96926.1"/>
    </source>
</evidence>
<feature type="transmembrane region" description="Helical" evidence="1">
    <location>
        <begin position="21"/>
        <end position="45"/>
    </location>
</feature>
<dbReference type="RefSeq" id="WP_146445426.1">
    <property type="nucleotide sequence ID" value="NZ_SJPR01000003.1"/>
</dbReference>
<dbReference type="EMBL" id="SJPR01000003">
    <property type="protein sequence ID" value="TWT96926.1"/>
    <property type="molecule type" value="Genomic_DNA"/>
</dbReference>
<keyword evidence="3" id="KW-1185">Reference proteome</keyword>
<evidence type="ECO:0000313" key="3">
    <source>
        <dbReference type="Proteomes" id="UP000317421"/>
    </source>
</evidence>
<reference evidence="2 3" key="1">
    <citation type="submission" date="2019-02" db="EMBL/GenBank/DDBJ databases">
        <title>Deep-cultivation of Planctomycetes and their phenomic and genomic characterization uncovers novel biology.</title>
        <authorList>
            <person name="Wiegand S."/>
            <person name="Jogler M."/>
            <person name="Boedeker C."/>
            <person name="Pinto D."/>
            <person name="Vollmers J."/>
            <person name="Rivas-Marin E."/>
            <person name="Kohn T."/>
            <person name="Peeters S.H."/>
            <person name="Heuer A."/>
            <person name="Rast P."/>
            <person name="Oberbeckmann S."/>
            <person name="Bunk B."/>
            <person name="Jeske O."/>
            <person name="Meyerdierks A."/>
            <person name="Storesund J.E."/>
            <person name="Kallscheuer N."/>
            <person name="Luecker S."/>
            <person name="Lage O.M."/>
            <person name="Pohl T."/>
            <person name="Merkel B.J."/>
            <person name="Hornburger P."/>
            <person name="Mueller R.-W."/>
            <person name="Bruemmer F."/>
            <person name="Labrenz M."/>
            <person name="Spormann A.M."/>
            <person name="Op Den Camp H."/>
            <person name="Overmann J."/>
            <person name="Amann R."/>
            <person name="Jetten M.S.M."/>
            <person name="Mascher T."/>
            <person name="Medema M.H."/>
            <person name="Devos D.P."/>
            <person name="Kaster A.-K."/>
            <person name="Ovreas L."/>
            <person name="Rohde M."/>
            <person name="Galperin M.Y."/>
            <person name="Jogler C."/>
        </authorList>
    </citation>
    <scope>NUCLEOTIDE SEQUENCE [LARGE SCALE GENOMIC DNA]</scope>
    <source>
        <strain evidence="2 3">Pla108</strain>
    </source>
</reference>
<organism evidence="2 3">
    <name type="scientific">Botrimarina colliarenosi</name>
    <dbReference type="NCBI Taxonomy" id="2528001"/>
    <lineage>
        <taxon>Bacteria</taxon>
        <taxon>Pseudomonadati</taxon>
        <taxon>Planctomycetota</taxon>
        <taxon>Planctomycetia</taxon>
        <taxon>Pirellulales</taxon>
        <taxon>Lacipirellulaceae</taxon>
        <taxon>Botrimarina</taxon>
    </lineage>
</organism>